<dbReference type="CDD" id="cd00060">
    <property type="entry name" value="FHA"/>
    <property type="match status" value="1"/>
</dbReference>
<dbReference type="Proteomes" id="UP000184497">
    <property type="component" value="Unassembled WGS sequence"/>
</dbReference>
<dbReference type="RefSeq" id="WP_084063482.1">
    <property type="nucleotide sequence ID" value="NZ_FRAQ01000001.1"/>
</dbReference>
<dbReference type="Gene3D" id="2.60.200.20">
    <property type="match status" value="1"/>
</dbReference>
<proteinExistence type="predicted"/>
<dbReference type="InterPro" id="IPR046883">
    <property type="entry name" value="T6SS_FHA_C"/>
</dbReference>
<feature type="region of interest" description="Disordered" evidence="1">
    <location>
        <begin position="15"/>
        <end position="40"/>
    </location>
</feature>
<dbReference type="Pfam" id="PF00498">
    <property type="entry name" value="FHA"/>
    <property type="match status" value="1"/>
</dbReference>
<dbReference type="InterPro" id="IPR017735">
    <property type="entry name" value="T6SS_FHA"/>
</dbReference>
<dbReference type="InterPro" id="IPR000253">
    <property type="entry name" value="FHA_dom"/>
</dbReference>
<dbReference type="InterPro" id="IPR008984">
    <property type="entry name" value="SMAD_FHA_dom_sf"/>
</dbReference>
<dbReference type="STRING" id="564117.SAMN05216369_0809"/>
<evidence type="ECO:0000259" key="2">
    <source>
        <dbReference type="Pfam" id="PF00498"/>
    </source>
</evidence>
<feature type="domain" description="FHA" evidence="2">
    <location>
        <begin position="36"/>
        <end position="102"/>
    </location>
</feature>
<evidence type="ECO:0000256" key="1">
    <source>
        <dbReference type="SAM" id="MobiDB-lite"/>
    </source>
</evidence>
<evidence type="ECO:0000313" key="5">
    <source>
        <dbReference type="Proteomes" id="UP000184497"/>
    </source>
</evidence>
<protein>
    <submittedName>
        <fullName evidence="4">FHA domain protein</fullName>
    </submittedName>
</protein>
<dbReference type="NCBIfam" id="TIGR03354">
    <property type="entry name" value="VI_FHA"/>
    <property type="match status" value="1"/>
</dbReference>
<name>A0A1M6QBH6_9GAMM</name>
<keyword evidence="5" id="KW-1185">Reference proteome</keyword>
<evidence type="ECO:0000259" key="3">
    <source>
        <dbReference type="Pfam" id="PF20232"/>
    </source>
</evidence>
<feature type="compositionally biased region" description="Basic and acidic residues" evidence="1">
    <location>
        <begin position="237"/>
        <end position="258"/>
    </location>
</feature>
<dbReference type="AlphaFoldDB" id="A0A1M6QBH6"/>
<dbReference type="Pfam" id="PF20232">
    <property type="entry name" value="T6SS_FHA_C"/>
    <property type="match status" value="1"/>
</dbReference>
<accession>A0A1M6QBH6</accession>
<reference evidence="5" key="1">
    <citation type="submission" date="2016-11" db="EMBL/GenBank/DDBJ databases">
        <authorList>
            <person name="Varghese N."/>
            <person name="Submissions S."/>
        </authorList>
    </citation>
    <scope>NUCLEOTIDE SEQUENCE [LARGE SCALE GENOMIC DNA]</scope>
    <source>
        <strain evidence="5">CGMCC 1.10835</strain>
    </source>
</reference>
<dbReference type="SUPFAM" id="SSF49879">
    <property type="entry name" value="SMAD/FHA domain"/>
    <property type="match status" value="1"/>
</dbReference>
<feature type="region of interest" description="Disordered" evidence="1">
    <location>
        <begin position="216"/>
        <end position="260"/>
    </location>
</feature>
<dbReference type="EMBL" id="FRAQ01000001">
    <property type="protein sequence ID" value="SHK17515.1"/>
    <property type="molecule type" value="Genomic_DNA"/>
</dbReference>
<dbReference type="OrthoDB" id="273564at2"/>
<evidence type="ECO:0000313" key="4">
    <source>
        <dbReference type="EMBL" id="SHK17515.1"/>
    </source>
</evidence>
<gene>
    <name evidence="4" type="ORF">SAMN05216369_0809</name>
</gene>
<organism evidence="4 5">
    <name type="scientific">Marinobacter antarcticus</name>
    <dbReference type="NCBI Taxonomy" id="564117"/>
    <lineage>
        <taxon>Bacteria</taxon>
        <taxon>Pseudomonadati</taxon>
        <taxon>Pseudomonadota</taxon>
        <taxon>Gammaproteobacteria</taxon>
        <taxon>Pseudomonadales</taxon>
        <taxon>Marinobacteraceae</taxon>
        <taxon>Marinobacter</taxon>
    </lineage>
</organism>
<feature type="domain" description="Type VI secretion system FHA" evidence="3">
    <location>
        <begin position="279"/>
        <end position="443"/>
    </location>
</feature>
<sequence>MDERQVTRLKLTAINPGSTRSGASIEHSFGPQGGSIGTAGNDTWQLSAHRTGVVPGHAEVRLLDGGYCLIDRSGRTYINSGTQPVGRGRRARLNQGDTVSIGRYRLRAELLEELSEAPADQELERREAAEDRRLVDVGEGELARGAGRESALQVAEPLEGLAPAEAETVSADPMVHWQDEPARADQEERTLMASERVWFSAEADVTDEYRENRDVAMGLPVRKGEKDRMSQTNIGAQDRESSARKNDHKSNHKSDQSRKHISVAPLMQGMESGLGFADSDGMQLFLEEAGQTLKAAIEGLLALHQSEDSRHQALRTRLQPIEDNPLRLGGDYGETVQTLFASQRSPVHLSAPAAVQESLQSLNHHQRATREAISEALEAILHAFSPEALLRRFHGYRRGLQQNEEEGRWAWDMYQHYYRELKSSRQQGFERLFQEVFDQAYDQHLRQLQREDLL</sequence>